<dbReference type="AlphaFoldDB" id="A0A7M1S8B5"/>
<keyword evidence="2" id="KW-0812">Transmembrane</keyword>
<name>A0A7M1S8B5_9BACT</name>
<proteinExistence type="predicted"/>
<evidence type="ECO:0000256" key="1">
    <source>
        <dbReference type="SAM" id="Coils"/>
    </source>
</evidence>
<feature type="transmembrane region" description="Helical" evidence="2">
    <location>
        <begin position="12"/>
        <end position="35"/>
    </location>
</feature>
<keyword evidence="1" id="KW-0175">Coiled coil</keyword>
<keyword evidence="4" id="KW-1185">Reference proteome</keyword>
<evidence type="ECO:0000313" key="3">
    <source>
        <dbReference type="EMBL" id="QOR62580.1"/>
    </source>
</evidence>
<gene>
    <name evidence="3" type="ORF">IMZ28_03670</name>
</gene>
<reference evidence="3 4" key="1">
    <citation type="submission" date="2020-10" db="EMBL/GenBank/DDBJ databases">
        <title>The genome of sulfurovum sp.</title>
        <authorList>
            <person name="Xie S."/>
            <person name="Shao Z."/>
            <person name="Jiang L."/>
        </authorList>
    </citation>
    <scope>NUCLEOTIDE SEQUENCE [LARGE SCALE GENOMIC DNA]</scope>
    <source>
        <strain evidence="3 4">ST-419</strain>
    </source>
</reference>
<dbReference type="EMBL" id="CP063164">
    <property type="protein sequence ID" value="QOR62580.1"/>
    <property type="molecule type" value="Genomic_DNA"/>
</dbReference>
<accession>A0A7M1S8B5</accession>
<feature type="coiled-coil region" evidence="1">
    <location>
        <begin position="53"/>
        <end position="146"/>
    </location>
</feature>
<organism evidence="3 4">
    <name type="scientific">Sulfurovum indicum</name>
    <dbReference type="NCBI Taxonomy" id="2779528"/>
    <lineage>
        <taxon>Bacteria</taxon>
        <taxon>Pseudomonadati</taxon>
        <taxon>Campylobacterota</taxon>
        <taxon>Epsilonproteobacteria</taxon>
        <taxon>Campylobacterales</taxon>
        <taxon>Sulfurovaceae</taxon>
        <taxon>Sulfurovum</taxon>
    </lineage>
</organism>
<dbReference type="KEGG" id="sinu:IMZ28_03670"/>
<keyword evidence="2" id="KW-0472">Membrane</keyword>
<evidence type="ECO:0008006" key="5">
    <source>
        <dbReference type="Google" id="ProtNLM"/>
    </source>
</evidence>
<evidence type="ECO:0000256" key="2">
    <source>
        <dbReference type="SAM" id="Phobius"/>
    </source>
</evidence>
<dbReference type="RefSeq" id="WP_197549398.1">
    <property type="nucleotide sequence ID" value="NZ_CP063164.1"/>
</dbReference>
<protein>
    <recommendedName>
        <fullName evidence="5">DNA recombination protein RmuC</fullName>
    </recommendedName>
</protein>
<dbReference type="Proteomes" id="UP000595074">
    <property type="component" value="Chromosome"/>
</dbReference>
<sequence>MNEIIEKINSDPMLMLSSAIAVVVLLFVVLVVLVASMRVKTYRDRFINIRIDNMDKEKRIVQLEEELQELKIKNAQNEQALQQFGETKKRLSEREEILARTQKELAQTQSRLSQTKTQLENAENIYERLLAEHKSLKERFDTLNDENNKLHISNARLLMKLETEERFSSQLQQRNPKEKGGGE</sequence>
<keyword evidence="2" id="KW-1133">Transmembrane helix</keyword>
<evidence type="ECO:0000313" key="4">
    <source>
        <dbReference type="Proteomes" id="UP000595074"/>
    </source>
</evidence>